<dbReference type="RefSeq" id="WP_132415714.1">
    <property type="nucleotide sequence ID" value="NZ_SKFG01000001.1"/>
</dbReference>
<evidence type="ECO:0000313" key="1">
    <source>
        <dbReference type="EMBL" id="TCZ80928.1"/>
    </source>
</evidence>
<keyword evidence="2" id="KW-1185">Reference proteome</keyword>
<dbReference type="AlphaFoldDB" id="A0A4R4ER82"/>
<gene>
    <name evidence="1" type="ORF">E0485_01175</name>
</gene>
<dbReference type="Proteomes" id="UP000295418">
    <property type="component" value="Unassembled WGS sequence"/>
</dbReference>
<dbReference type="SUPFAM" id="SSF56059">
    <property type="entry name" value="Glutathione synthetase ATP-binding domain-like"/>
    <property type="match status" value="1"/>
</dbReference>
<sequence>MQPKPIIGILTWRQGSSFKESRYLRQLVREGQDLGATVFLFSASDIVQSKQTIRGYVPKTEGSGFRSKLYPWPDIVIDRCRNGNPQYKKVRNSKLFVYANNKYTNKWNATRLFMETESLRKWMPETVEYSRDHLRQMLSKHPILYIKPGNGTGGRSIIKLTTLNKSKGFSVIARTRRLAKMSAHYANEQLLTQALNRWVNQEKIRNGIFMIQKGLDLELIPNHVSDMRLLIQKDSKGVWTITGYGIRIGPKNSSTSNLHGGGRAAEFEKMISKRFGQEKMEEIREECFELAYQVVRTIERHFGSMMEFGLDIGIDTDGRVWLIEVNPKPGRDIFKGIDRMDLYRTACRRPLQYAIHLANQRKSGANGAG</sequence>
<dbReference type="Gene3D" id="3.30.470.20">
    <property type="entry name" value="ATP-grasp fold, B domain"/>
    <property type="match status" value="1"/>
</dbReference>
<name>A0A4R4ER82_9BACL</name>
<dbReference type="Pfam" id="PF14398">
    <property type="entry name" value="ATPgrasp_YheCD"/>
    <property type="match status" value="1"/>
</dbReference>
<dbReference type="InterPro" id="IPR026838">
    <property type="entry name" value="YheC/D"/>
</dbReference>
<reference evidence="1 2" key="1">
    <citation type="submission" date="2019-03" db="EMBL/GenBank/DDBJ databases">
        <authorList>
            <person name="Kim M.K.M."/>
        </authorList>
    </citation>
    <scope>NUCLEOTIDE SEQUENCE [LARGE SCALE GENOMIC DNA]</scope>
    <source>
        <strain evidence="1 2">18JY21-1</strain>
    </source>
</reference>
<protein>
    <submittedName>
        <fullName evidence="1">YheC/YheD family protein</fullName>
    </submittedName>
</protein>
<organism evidence="1 2">
    <name type="scientific">Paenibacillus albiflavus</name>
    <dbReference type="NCBI Taxonomy" id="2545760"/>
    <lineage>
        <taxon>Bacteria</taxon>
        <taxon>Bacillati</taxon>
        <taxon>Bacillota</taxon>
        <taxon>Bacilli</taxon>
        <taxon>Bacillales</taxon>
        <taxon>Paenibacillaceae</taxon>
        <taxon>Paenibacillus</taxon>
    </lineage>
</organism>
<proteinExistence type="predicted"/>
<comment type="caution">
    <text evidence="1">The sequence shown here is derived from an EMBL/GenBank/DDBJ whole genome shotgun (WGS) entry which is preliminary data.</text>
</comment>
<dbReference type="EMBL" id="SKFG01000001">
    <property type="protein sequence ID" value="TCZ80928.1"/>
    <property type="molecule type" value="Genomic_DNA"/>
</dbReference>
<dbReference type="OrthoDB" id="7869153at2"/>
<evidence type="ECO:0000313" key="2">
    <source>
        <dbReference type="Proteomes" id="UP000295418"/>
    </source>
</evidence>
<accession>A0A4R4ER82</accession>